<dbReference type="SUPFAM" id="SSF111352">
    <property type="entry name" value="Ammonium transporter"/>
    <property type="match status" value="1"/>
</dbReference>
<feature type="transmembrane region" description="Helical" evidence="9">
    <location>
        <begin position="255"/>
        <end position="273"/>
    </location>
</feature>
<evidence type="ECO:0000256" key="5">
    <source>
        <dbReference type="ARBA" id="ARBA00022989"/>
    </source>
</evidence>
<evidence type="ECO:0000256" key="6">
    <source>
        <dbReference type="ARBA" id="ARBA00023136"/>
    </source>
</evidence>
<reference evidence="12 13" key="1">
    <citation type="journal article" date="2013" name="Stand. Genomic Sci.">
        <title>Complete genome sequence of Dehalobacter restrictus PER-K23(T.).</title>
        <authorList>
            <person name="Kruse T."/>
            <person name="Maillard J."/>
            <person name="Goodwin L."/>
            <person name="Woyke T."/>
            <person name="Teshima H."/>
            <person name="Bruce D."/>
            <person name="Detter C."/>
            <person name="Tapia R."/>
            <person name="Han C."/>
            <person name="Huntemann M."/>
            <person name="Wei C.L."/>
            <person name="Han J."/>
            <person name="Chen A."/>
            <person name="Kyrpides N."/>
            <person name="Szeto E."/>
            <person name="Markowitz V."/>
            <person name="Ivanova N."/>
            <person name="Pagani I."/>
            <person name="Pati A."/>
            <person name="Pitluck S."/>
            <person name="Nolan M."/>
            <person name="Holliger C."/>
            <person name="Smidt H."/>
        </authorList>
    </citation>
    <scope>NUCLEOTIDE SEQUENCE [LARGE SCALE GENOMIC DNA]</scope>
    <source>
        <strain evidence="13">DSM 9455</strain>
    </source>
</reference>
<evidence type="ECO:0000259" key="11">
    <source>
        <dbReference type="Pfam" id="PF00909"/>
    </source>
</evidence>
<feature type="region of interest" description="Disordered" evidence="10">
    <location>
        <begin position="388"/>
        <end position="411"/>
    </location>
</feature>
<feature type="domain" description="Ammonium transporter AmtB-like" evidence="11">
    <location>
        <begin position="7"/>
        <end position="401"/>
    </location>
</feature>
<dbReference type="PANTHER" id="PTHR43029:SF10">
    <property type="entry name" value="AMMONIUM TRANSPORTER MEP2"/>
    <property type="match status" value="1"/>
</dbReference>
<dbReference type="Pfam" id="PF00909">
    <property type="entry name" value="Ammonium_transp"/>
    <property type="match status" value="1"/>
</dbReference>
<feature type="transmembrane region" description="Helical" evidence="9">
    <location>
        <begin position="159"/>
        <end position="180"/>
    </location>
</feature>
<evidence type="ECO:0000256" key="7">
    <source>
        <dbReference type="ARBA" id="ARBA00023177"/>
    </source>
</evidence>
<dbReference type="Proteomes" id="UP000018934">
    <property type="component" value="Chromosome"/>
</dbReference>
<keyword evidence="4 9" id="KW-0812">Transmembrane</keyword>
<dbReference type="RefSeq" id="WP_025204933.1">
    <property type="nucleotide sequence ID" value="NZ_CP007033.1"/>
</dbReference>
<accession>A0ABN4BT02</accession>
<evidence type="ECO:0000313" key="12">
    <source>
        <dbReference type="EMBL" id="AHF08806.1"/>
    </source>
</evidence>
<dbReference type="InterPro" id="IPR001905">
    <property type="entry name" value="Ammonium_transpt"/>
</dbReference>
<name>A0ABN4BT02_DEHRP</name>
<evidence type="ECO:0000256" key="10">
    <source>
        <dbReference type="SAM" id="MobiDB-lite"/>
    </source>
</evidence>
<dbReference type="PANTHER" id="PTHR43029">
    <property type="entry name" value="AMMONIUM TRANSPORTER MEP2"/>
    <property type="match status" value="1"/>
</dbReference>
<gene>
    <name evidence="12" type="ORF">DEHRE_00560</name>
</gene>
<comment type="similarity">
    <text evidence="2 9">Belongs to the ammonia transporter channel (TC 1.A.11.2) family.</text>
</comment>
<evidence type="ECO:0000256" key="4">
    <source>
        <dbReference type="ARBA" id="ARBA00022692"/>
    </source>
</evidence>
<feature type="transmembrane region" description="Helical" evidence="9">
    <location>
        <begin position="125"/>
        <end position="147"/>
    </location>
</feature>
<dbReference type="PROSITE" id="PS01219">
    <property type="entry name" value="AMMONIUM_TRANSP"/>
    <property type="match status" value="1"/>
</dbReference>
<feature type="transmembrane region" description="Helical" evidence="9">
    <location>
        <begin position="192"/>
        <end position="212"/>
    </location>
</feature>
<evidence type="ECO:0000256" key="9">
    <source>
        <dbReference type="RuleBase" id="RU362002"/>
    </source>
</evidence>
<feature type="transmembrane region" description="Helical" evidence="9">
    <location>
        <begin position="312"/>
        <end position="332"/>
    </location>
</feature>
<dbReference type="InterPro" id="IPR018047">
    <property type="entry name" value="Ammonium_transpt_CS"/>
</dbReference>
<protein>
    <recommendedName>
        <fullName evidence="8 9">Ammonium transporter</fullName>
    </recommendedName>
</protein>
<dbReference type="InterPro" id="IPR024041">
    <property type="entry name" value="NH4_transpt_AmtB-like_dom"/>
</dbReference>
<keyword evidence="3 9" id="KW-0813">Transport</keyword>
<feature type="transmembrane region" description="Helical" evidence="9">
    <location>
        <begin position="224"/>
        <end position="246"/>
    </location>
</feature>
<keyword evidence="7 9" id="KW-0924">Ammonia transport</keyword>
<dbReference type="NCBIfam" id="TIGR00836">
    <property type="entry name" value="amt"/>
    <property type="match status" value="1"/>
</dbReference>
<comment type="subcellular location">
    <subcellularLocation>
        <location evidence="9">Cell membrane</location>
        <topology evidence="9">Multi-pass membrane protein</topology>
    </subcellularLocation>
    <subcellularLocation>
        <location evidence="1">Membrane</location>
        <topology evidence="1">Multi-pass membrane protein</topology>
    </subcellularLocation>
</comment>
<dbReference type="Gene3D" id="1.10.3430.10">
    <property type="entry name" value="Ammonium transporter AmtB like domains"/>
    <property type="match status" value="1"/>
</dbReference>
<evidence type="ECO:0000313" key="13">
    <source>
        <dbReference type="Proteomes" id="UP000018934"/>
    </source>
</evidence>
<evidence type="ECO:0000256" key="2">
    <source>
        <dbReference type="ARBA" id="ARBA00005887"/>
    </source>
</evidence>
<feature type="transmembrane region" description="Helical" evidence="9">
    <location>
        <begin position="352"/>
        <end position="371"/>
    </location>
</feature>
<keyword evidence="5 9" id="KW-1133">Transmembrane helix</keyword>
<keyword evidence="6 9" id="KW-0472">Membrane</keyword>
<feature type="transmembrane region" description="Helical" evidence="9">
    <location>
        <begin position="6"/>
        <end position="27"/>
    </location>
</feature>
<evidence type="ECO:0000256" key="3">
    <source>
        <dbReference type="ARBA" id="ARBA00022448"/>
    </source>
</evidence>
<dbReference type="InterPro" id="IPR029020">
    <property type="entry name" value="Ammonium/urea_transptr"/>
</dbReference>
<feature type="transmembrane region" description="Helical" evidence="9">
    <location>
        <begin position="93"/>
        <end position="113"/>
    </location>
</feature>
<evidence type="ECO:0000256" key="8">
    <source>
        <dbReference type="ARBA" id="ARBA00050025"/>
    </source>
</evidence>
<feature type="transmembrane region" description="Helical" evidence="9">
    <location>
        <begin position="39"/>
        <end position="62"/>
    </location>
</feature>
<feature type="transmembrane region" description="Helical" evidence="9">
    <location>
        <begin position="279"/>
        <end position="300"/>
    </location>
</feature>
<proteinExistence type="inferred from homology"/>
<dbReference type="EMBL" id="CP007033">
    <property type="protein sequence ID" value="AHF08806.1"/>
    <property type="molecule type" value="Genomic_DNA"/>
</dbReference>
<keyword evidence="13" id="KW-1185">Reference proteome</keyword>
<organism evidence="12 13">
    <name type="scientific">Dehalobacter restrictus (strain DSM 9455 / PER-K23)</name>
    <dbReference type="NCBI Taxonomy" id="871738"/>
    <lineage>
        <taxon>Bacteria</taxon>
        <taxon>Bacillati</taxon>
        <taxon>Bacillota</taxon>
        <taxon>Clostridia</taxon>
        <taxon>Eubacteriales</taxon>
        <taxon>Desulfitobacteriaceae</taxon>
        <taxon>Dehalobacter</taxon>
    </lineage>
</organism>
<evidence type="ECO:0000256" key="1">
    <source>
        <dbReference type="ARBA" id="ARBA00004141"/>
    </source>
</evidence>
<sequence>MNYGDIAFMLFSTALVFLMIPGLAFFYGGLVKRRHVLSIMMQSIAAIGIISILWIVIGYTLAFGPDIGHLIGGLDYAGLRGVGLNPKTESATIPHMLFMLYQMMFAIITPAIMTGATAERLRFPAYILLISLWSLLIYVPLTHWVWGGGWLADLGVLDFAGGIVVHISSGFSALIAALYIGKRYHKDSEQAIPHNIPYVILGGGLLWFGWFGFNGGSELAADGIAVLASTTTHLSACAGLLGWIIIEKLLHGKPTVLGAVSGMVAGLGAITPACAYVTPLAAVLIGLVSSGLCYFAVAWLKVKLGYDDAFGIHGIGGTWGTLAVGIFCTTALNPNGADGLFYSGSFSQVGIQLLAILATYAYCGVMTFLILKVISLITPLAATTEEQETGLDISQHGESAYPDIEGMTSDSAWNMVN</sequence>